<evidence type="ECO:0000313" key="1">
    <source>
        <dbReference type="EMBL" id="WMX44337.1"/>
    </source>
</evidence>
<reference evidence="1 2" key="1">
    <citation type="submission" date="2023-09" db="EMBL/GenBank/DDBJ databases">
        <title>Complete genome of Streptomyces roseicoloratus T14.</title>
        <authorList>
            <person name="Bashizi T."/>
            <person name="Kim M.-J."/>
            <person name="Lee G."/>
            <person name="Tagele S.B."/>
            <person name="Shin J.-H."/>
        </authorList>
    </citation>
    <scope>NUCLEOTIDE SEQUENCE [LARGE SCALE GENOMIC DNA]</scope>
    <source>
        <strain evidence="1 2">T14</strain>
    </source>
</reference>
<evidence type="ECO:0000313" key="2">
    <source>
        <dbReference type="Proteomes" id="UP001250858"/>
    </source>
</evidence>
<dbReference type="EC" id="3.1.3.-" evidence="1"/>
<dbReference type="CDD" id="cd07067">
    <property type="entry name" value="HP_PGM_like"/>
    <property type="match status" value="1"/>
</dbReference>
<name>A0ABY9RQ68_9ACTN</name>
<proteinExistence type="predicted"/>
<dbReference type="PANTHER" id="PTHR48100">
    <property type="entry name" value="BROAD-SPECIFICITY PHOSPHATASE YOR283W-RELATED"/>
    <property type="match status" value="1"/>
</dbReference>
<dbReference type="RefSeq" id="WP_128984146.1">
    <property type="nucleotide sequence ID" value="NZ_CP133762.1"/>
</dbReference>
<dbReference type="EMBL" id="CP133762">
    <property type="protein sequence ID" value="WMX44337.1"/>
    <property type="molecule type" value="Genomic_DNA"/>
</dbReference>
<dbReference type="Pfam" id="PF00300">
    <property type="entry name" value="His_Phos_1"/>
    <property type="match status" value="1"/>
</dbReference>
<dbReference type="InterPro" id="IPR029033">
    <property type="entry name" value="His_PPase_superfam"/>
</dbReference>
<dbReference type="PANTHER" id="PTHR48100:SF15">
    <property type="entry name" value="SEDOHEPTULOSE 1,7-BISPHOSPHATASE"/>
    <property type="match status" value="1"/>
</dbReference>
<sequence length="205" mass="22087">MGDLLLVRHGATEWSTAGRHTGRTDLPLTAAGEAEARTLAPYFTGRSFAFVLTSPLRRARRTAELAGLRGAEADEDLCEWDYGGYEGLTTARIHEDRPDWSLWRDGVPPHPDGRPGESAEDVGRRADRVLARLAAALATSGEDGVLVAHGHLLRVLTARYLGLPPSEGRLFLLTTATLGRLSTEHGLPVVAGWNQRPRPAADPAG</sequence>
<dbReference type="GO" id="GO:0016787">
    <property type="term" value="F:hydrolase activity"/>
    <property type="evidence" value="ECO:0007669"/>
    <property type="project" value="UniProtKB-KW"/>
</dbReference>
<dbReference type="SMART" id="SM00855">
    <property type="entry name" value="PGAM"/>
    <property type="match status" value="1"/>
</dbReference>
<dbReference type="InterPro" id="IPR013078">
    <property type="entry name" value="His_Pase_superF_clade-1"/>
</dbReference>
<dbReference type="Gene3D" id="3.40.50.1240">
    <property type="entry name" value="Phosphoglycerate mutase-like"/>
    <property type="match status" value="1"/>
</dbReference>
<dbReference type="Proteomes" id="UP001250858">
    <property type="component" value="Chromosome"/>
</dbReference>
<protein>
    <submittedName>
        <fullName evidence="1">Histidine phosphatase family protein</fullName>
        <ecNumber evidence="1">3.1.3.-</ecNumber>
    </submittedName>
</protein>
<gene>
    <name evidence="1" type="ORF">RGF97_04985</name>
</gene>
<keyword evidence="1" id="KW-0378">Hydrolase</keyword>
<organism evidence="1 2">
    <name type="scientific">Streptomyces roseicoloratus</name>
    <dbReference type="NCBI Taxonomy" id="2508722"/>
    <lineage>
        <taxon>Bacteria</taxon>
        <taxon>Bacillati</taxon>
        <taxon>Actinomycetota</taxon>
        <taxon>Actinomycetes</taxon>
        <taxon>Kitasatosporales</taxon>
        <taxon>Streptomycetaceae</taxon>
        <taxon>Streptomyces</taxon>
    </lineage>
</organism>
<dbReference type="SUPFAM" id="SSF53254">
    <property type="entry name" value="Phosphoglycerate mutase-like"/>
    <property type="match status" value="1"/>
</dbReference>
<accession>A0ABY9RQ68</accession>
<keyword evidence="2" id="KW-1185">Reference proteome</keyword>
<dbReference type="InterPro" id="IPR050275">
    <property type="entry name" value="PGM_Phosphatase"/>
</dbReference>